<proteinExistence type="predicted"/>
<dbReference type="Proteomes" id="UP000243579">
    <property type="component" value="Unassembled WGS sequence"/>
</dbReference>
<evidence type="ECO:0000313" key="2">
    <source>
        <dbReference type="EMBL" id="OQR92507.1"/>
    </source>
</evidence>
<dbReference type="PANTHER" id="PTHR24111:SF0">
    <property type="entry name" value="LEUCINE-RICH REPEAT-CONTAINING PROTEIN"/>
    <property type="match status" value="1"/>
</dbReference>
<keyword evidence="3" id="KW-1185">Reference proteome</keyword>
<comment type="caution">
    <text evidence="2">The sequence shown here is derived from an EMBL/GenBank/DDBJ whole genome shotgun (WGS) entry which is preliminary data.</text>
</comment>
<gene>
    <name evidence="2" type="ORF">ACHHYP_03661</name>
</gene>
<organism evidence="2 3">
    <name type="scientific">Achlya hypogyna</name>
    <name type="common">Oomycete</name>
    <name type="synonym">Protoachlya hypogyna</name>
    <dbReference type="NCBI Taxonomy" id="1202772"/>
    <lineage>
        <taxon>Eukaryota</taxon>
        <taxon>Sar</taxon>
        <taxon>Stramenopiles</taxon>
        <taxon>Oomycota</taxon>
        <taxon>Saprolegniomycetes</taxon>
        <taxon>Saprolegniales</taxon>
        <taxon>Achlyaceae</taxon>
        <taxon>Achlya</taxon>
    </lineage>
</organism>
<dbReference type="OrthoDB" id="120976at2759"/>
<dbReference type="EMBL" id="JNBR01000456">
    <property type="protein sequence ID" value="OQR92507.1"/>
    <property type="molecule type" value="Genomic_DNA"/>
</dbReference>
<dbReference type="SMART" id="SM00368">
    <property type="entry name" value="LRR_RI"/>
    <property type="match status" value="4"/>
</dbReference>
<dbReference type="SUPFAM" id="SSF52047">
    <property type="entry name" value="RNI-like"/>
    <property type="match status" value="1"/>
</dbReference>
<dbReference type="Gene3D" id="3.80.10.10">
    <property type="entry name" value="Ribonuclease Inhibitor"/>
    <property type="match status" value="2"/>
</dbReference>
<reference evidence="2 3" key="1">
    <citation type="journal article" date="2014" name="Genome Biol. Evol.">
        <title>The secreted proteins of Achlya hypogyna and Thraustotheca clavata identify the ancestral oomycete secretome and reveal gene acquisitions by horizontal gene transfer.</title>
        <authorList>
            <person name="Misner I."/>
            <person name="Blouin N."/>
            <person name="Leonard G."/>
            <person name="Richards T.A."/>
            <person name="Lane C.E."/>
        </authorList>
    </citation>
    <scope>NUCLEOTIDE SEQUENCE [LARGE SCALE GENOMIC DNA]</scope>
    <source>
        <strain evidence="2 3">ATCC 48635</strain>
    </source>
</reference>
<evidence type="ECO:0000256" key="1">
    <source>
        <dbReference type="ARBA" id="ARBA00022737"/>
    </source>
</evidence>
<name>A0A1V9Z3L5_ACHHY</name>
<dbReference type="PANTHER" id="PTHR24111">
    <property type="entry name" value="LEUCINE-RICH REPEAT-CONTAINING PROTEIN 34"/>
    <property type="match status" value="1"/>
</dbReference>
<keyword evidence="1" id="KW-0677">Repeat</keyword>
<accession>A0A1V9Z3L5</accession>
<dbReference type="InterPro" id="IPR052201">
    <property type="entry name" value="LRR-containing_regulator"/>
</dbReference>
<protein>
    <submittedName>
        <fullName evidence="2">Uncharacterized protein</fullName>
    </submittedName>
</protein>
<dbReference type="AlphaFoldDB" id="A0A1V9Z3L5"/>
<evidence type="ECO:0000313" key="3">
    <source>
        <dbReference type="Proteomes" id="UP000243579"/>
    </source>
</evidence>
<dbReference type="STRING" id="1202772.A0A1V9Z3L5"/>
<dbReference type="InterPro" id="IPR032675">
    <property type="entry name" value="LRR_dom_sf"/>
</dbReference>
<sequence length="588" mass="62877">MDGSFPGKVRSIVGTRGCRLLAAIEPVDRQNAEGRAKLPRATSDGRLEEARRLVEEERRLNTTDKLLRFVLDAKTVYRDGGFGLSRGDACIQRIVTLPDGDRSRVDLSGIALCDALVVALAAYLQTPGCPVIHLEYVGNPAWALTLCRSVANTKLVAAQVTRLAKACSGRLETLTVSSRPLTTARLKSKRVNLRAAGIDQLDTAALGALLESRHKSSVQVLDLADNPLTGPHASLFGGIEALGRAIAVCKKLQHLMYTAVSLPSMNCCRSLDDVRLRSDGLVLISGGLRTSASRVTLLSLARNAVTLNVAGQRCYDGLDALCEVVRASHALQTLVLAGNDLDYTSAARLGDILRVNDSLLRLDVGGNPLGTSGIAQIARALQFNPPLRELTLADTGFTCKACACLADALARNSTLTTLSCDAGWRCLVRALEHNAVVTALHLSPPDAAAAPHHDSLAALVSANVALGHVKQALGSFDFGALSAFAKVNFVTKLDAFSDAELCALLGNQTFVRLSMAENQLSALQYFSSLEMYEPLRRLVWAYDAVRRRDAVRPATDTDAALWLHTELVTLPPLGRATLNPHSGQHGCC</sequence>